<evidence type="ECO:0000313" key="1">
    <source>
        <dbReference type="EMBL" id="QEY63023.1"/>
    </source>
</evidence>
<dbReference type="PANTHER" id="PTHR38460:SF1">
    <property type="entry name" value="TAUTOMERASE YOLI-RELATED"/>
    <property type="match status" value="1"/>
</dbReference>
<dbReference type="Gene3D" id="3.30.429.10">
    <property type="entry name" value="Macrophage Migration Inhibitory Factor"/>
    <property type="match status" value="1"/>
</dbReference>
<protein>
    <submittedName>
        <fullName evidence="1">Tautomerase family protein</fullName>
    </submittedName>
</protein>
<name>A0A5J6QKT4_9GAMM</name>
<organism evidence="1 2">
    <name type="scientific">Metapseudomonas lalkuanensis</name>
    <dbReference type="NCBI Taxonomy" id="2604832"/>
    <lineage>
        <taxon>Bacteria</taxon>
        <taxon>Pseudomonadati</taxon>
        <taxon>Pseudomonadota</taxon>
        <taxon>Gammaproteobacteria</taxon>
        <taxon>Pseudomonadales</taxon>
        <taxon>Pseudomonadaceae</taxon>
        <taxon>Metapseudomonas</taxon>
    </lineage>
</organism>
<dbReference type="InterPro" id="IPR014347">
    <property type="entry name" value="Tautomerase/MIF_sf"/>
</dbReference>
<dbReference type="EMBL" id="CP043311">
    <property type="protein sequence ID" value="QEY63023.1"/>
    <property type="molecule type" value="Genomic_DNA"/>
</dbReference>
<dbReference type="Proteomes" id="UP000327179">
    <property type="component" value="Chromosome"/>
</dbReference>
<sequence length="129" mass="14482">MPLLKFDLIQGRSDEELRTLLDVAHHAMVQAFEVPSSDRYQCVTQHRPGELVLEDTGLGYARSASVVLLTIISRPRSQEQKTEFYRLLVDKLQTECGLSADDLIVSLVENSDADWSFGRGKAQFLTGEL</sequence>
<dbReference type="InterPro" id="IPR037479">
    <property type="entry name" value="Tauto_MSAD"/>
</dbReference>
<dbReference type="PANTHER" id="PTHR38460">
    <property type="entry name" value="TAUTOMERASE YOLI-RELATED"/>
    <property type="match status" value="1"/>
</dbReference>
<dbReference type="SUPFAM" id="SSF55331">
    <property type="entry name" value="Tautomerase/MIF"/>
    <property type="match status" value="1"/>
</dbReference>
<dbReference type="AlphaFoldDB" id="A0A5J6QKT4"/>
<proteinExistence type="predicted"/>
<dbReference type="RefSeq" id="WP_151133676.1">
    <property type="nucleotide sequence ID" value="NZ_CP043311.1"/>
</dbReference>
<reference evidence="1 2" key="1">
    <citation type="submission" date="2019-08" db="EMBL/GenBank/DDBJ databases">
        <title>Whole-genome Sequencing of e-waste polymer degrading bacterium Pseudomonas sp. strain PE08.</title>
        <authorList>
            <person name="Kirdat K."/>
            <person name="Debbarma P."/>
            <person name="Narawade N."/>
            <person name="Suyal D."/>
            <person name="Thorat V."/>
            <person name="Shouche Y."/>
            <person name="Goel R."/>
            <person name="Yadav A."/>
        </authorList>
    </citation>
    <scope>NUCLEOTIDE SEQUENCE [LARGE SCALE GENOMIC DNA]</scope>
    <source>
        <strain evidence="1 2">PE08</strain>
    </source>
</reference>
<dbReference type="KEGG" id="plal:FXN65_13435"/>
<gene>
    <name evidence="1" type="ORF">FXN65_13435</name>
</gene>
<evidence type="ECO:0000313" key="2">
    <source>
        <dbReference type="Proteomes" id="UP000327179"/>
    </source>
</evidence>
<accession>A0A5J6QKT4</accession>
<dbReference type="Pfam" id="PF14552">
    <property type="entry name" value="Tautomerase_2"/>
    <property type="match status" value="1"/>
</dbReference>
<keyword evidence="2" id="KW-1185">Reference proteome</keyword>